<keyword evidence="2" id="KW-1185">Reference proteome</keyword>
<comment type="caution">
    <text evidence="1">The sequence shown here is derived from an EMBL/GenBank/DDBJ whole genome shotgun (WGS) entry which is preliminary data.</text>
</comment>
<gene>
    <name evidence="1" type="ORF">DP115_26690</name>
</gene>
<evidence type="ECO:0000313" key="2">
    <source>
        <dbReference type="Proteomes" id="UP000762253"/>
    </source>
</evidence>
<proteinExistence type="predicted"/>
<protein>
    <recommendedName>
        <fullName evidence="3">Transposase</fullName>
    </recommendedName>
</protein>
<organism evidence="1 2">
    <name type="scientific">Brasilonema octagenarum UFV-OR1</name>
    <dbReference type="NCBI Taxonomy" id="417115"/>
    <lineage>
        <taxon>Bacteria</taxon>
        <taxon>Bacillati</taxon>
        <taxon>Cyanobacteriota</taxon>
        <taxon>Cyanophyceae</taxon>
        <taxon>Nostocales</taxon>
        <taxon>Scytonemataceae</taxon>
        <taxon>Brasilonema</taxon>
        <taxon>Octagenarum group</taxon>
    </lineage>
</organism>
<name>A0ABX1MBY5_9CYAN</name>
<sequence length="59" mass="7144">MTGHYEIKMKFWLLNKTYLFIHIVEAVSNQLNNYQCQGFFYETINQLLLHKTYLQLSLT</sequence>
<dbReference type="Proteomes" id="UP000762253">
    <property type="component" value="Unassembled WGS sequence"/>
</dbReference>
<reference evidence="1 2" key="1">
    <citation type="submission" date="2018-06" db="EMBL/GenBank/DDBJ databases">
        <title>Comparative genomics of Brasilonema spp. strains.</title>
        <authorList>
            <person name="Alvarenga D.O."/>
            <person name="Fiore M.F."/>
            <person name="Varani A.M."/>
        </authorList>
    </citation>
    <scope>NUCLEOTIDE SEQUENCE [LARGE SCALE GENOMIC DNA]</scope>
    <source>
        <strain evidence="1 2">UFV-OR1</strain>
    </source>
</reference>
<evidence type="ECO:0000313" key="1">
    <source>
        <dbReference type="EMBL" id="NMF66137.1"/>
    </source>
</evidence>
<evidence type="ECO:0008006" key="3">
    <source>
        <dbReference type="Google" id="ProtNLM"/>
    </source>
</evidence>
<dbReference type="EMBL" id="QMEC01000138">
    <property type="protein sequence ID" value="NMF66137.1"/>
    <property type="molecule type" value="Genomic_DNA"/>
</dbReference>
<accession>A0ABX1MBY5</accession>